<protein>
    <submittedName>
        <fullName evidence="3">Uncharacterized protein</fullName>
    </submittedName>
</protein>
<dbReference type="Proteomes" id="UP000565441">
    <property type="component" value="Unassembled WGS sequence"/>
</dbReference>
<feature type="region of interest" description="Disordered" evidence="1">
    <location>
        <begin position="492"/>
        <end position="528"/>
    </location>
</feature>
<reference evidence="3 4" key="1">
    <citation type="journal article" date="2020" name="ISME J.">
        <title>Uncovering the hidden diversity of litter-decomposition mechanisms in mushroom-forming fungi.</title>
        <authorList>
            <person name="Floudas D."/>
            <person name="Bentzer J."/>
            <person name="Ahren D."/>
            <person name="Johansson T."/>
            <person name="Persson P."/>
            <person name="Tunlid A."/>
        </authorList>
    </citation>
    <scope>NUCLEOTIDE SEQUENCE [LARGE SCALE GENOMIC DNA]</scope>
    <source>
        <strain evidence="3 4">CBS 661.87</strain>
    </source>
</reference>
<gene>
    <name evidence="3" type="ORF">D9615_000572</name>
</gene>
<evidence type="ECO:0000313" key="3">
    <source>
        <dbReference type="EMBL" id="KAF5387633.1"/>
    </source>
</evidence>
<organism evidence="3 4">
    <name type="scientific">Tricholomella constricta</name>
    <dbReference type="NCBI Taxonomy" id="117010"/>
    <lineage>
        <taxon>Eukaryota</taxon>
        <taxon>Fungi</taxon>
        <taxon>Dikarya</taxon>
        <taxon>Basidiomycota</taxon>
        <taxon>Agaricomycotina</taxon>
        <taxon>Agaricomycetes</taxon>
        <taxon>Agaricomycetidae</taxon>
        <taxon>Agaricales</taxon>
        <taxon>Tricholomatineae</taxon>
        <taxon>Lyophyllaceae</taxon>
        <taxon>Tricholomella</taxon>
    </lineage>
</organism>
<feature type="transmembrane region" description="Helical" evidence="2">
    <location>
        <begin position="442"/>
        <end position="465"/>
    </location>
</feature>
<keyword evidence="4" id="KW-1185">Reference proteome</keyword>
<feature type="compositionally biased region" description="Polar residues" evidence="1">
    <location>
        <begin position="150"/>
        <end position="162"/>
    </location>
</feature>
<proteinExistence type="predicted"/>
<keyword evidence="2" id="KW-0812">Transmembrane</keyword>
<evidence type="ECO:0000256" key="1">
    <source>
        <dbReference type="SAM" id="MobiDB-lite"/>
    </source>
</evidence>
<dbReference type="EMBL" id="JAACJP010000001">
    <property type="protein sequence ID" value="KAF5387633.1"/>
    <property type="molecule type" value="Genomic_DNA"/>
</dbReference>
<feature type="compositionally biased region" description="Low complexity" evidence="1">
    <location>
        <begin position="138"/>
        <end position="149"/>
    </location>
</feature>
<comment type="caution">
    <text evidence="3">The sequence shown here is derived from an EMBL/GenBank/DDBJ whole genome shotgun (WGS) entry which is preliminary data.</text>
</comment>
<name>A0A8H5HQK8_9AGAR</name>
<evidence type="ECO:0000313" key="4">
    <source>
        <dbReference type="Proteomes" id="UP000565441"/>
    </source>
</evidence>
<dbReference type="OrthoDB" id="2985494at2759"/>
<feature type="region of interest" description="Disordered" evidence="1">
    <location>
        <begin position="137"/>
        <end position="213"/>
    </location>
</feature>
<dbReference type="AlphaFoldDB" id="A0A8H5HQK8"/>
<feature type="compositionally biased region" description="Low complexity" evidence="1">
    <location>
        <begin position="176"/>
        <end position="207"/>
    </location>
</feature>
<keyword evidence="2" id="KW-1133">Transmembrane helix</keyword>
<evidence type="ECO:0000256" key="2">
    <source>
        <dbReference type="SAM" id="Phobius"/>
    </source>
</evidence>
<accession>A0A8H5HQK8</accession>
<keyword evidence="2" id="KW-0472">Membrane</keyword>
<sequence length="588" mass="65306">MTLAELQSIREEIATVASIISRVQNRLADVARRTEAEQESWQDSVAELNKKSTELVKTAQWLTHQNHELGRKFAQQKPNLDRAIDARNAAFNKLRSARKVIRDLVNENERVASELYSNRSEDEEREEKKKLLEEAMASVSISSDSGSESTARQRSLPTSPRATSEGRRRPMKPSRPRSNSPGSHEASSPRASSVESSSPESLRPSPSQGAYNNAGDYEWNIHYGNPPGSSTMSFGPVDYSRLRQVNSLERLESSSELCLRLHTVGDLAFLYDPIFLEARLGERKMSYILDWGTAEVNQSLKEYLRGNKVPLHTFLFPTEKKRWFYVGTHVWKVAELWLVWPSLGEKSKRKVVEKLLARGHGKHDEATITMALSNGELRQLCVEISSEGQWDRSVRLAQKMGYEDPDGPSSMITAVQTLTFTPSSTSGALSATGNGFWANKGAVAGTFTVVGLVIVAAIIALFAFARRRSKNHRSLGDNDFFENFAAESPMAQRVSRRALSPDTGGLSSPGPSVAELSEHNPMDPHAANYDQTYMPPYYDISYASQGLTSVQEHGPAPPHSSLTPPVFRRPVVARNSYQPSIDSFYGAT</sequence>